<feature type="region of interest" description="Disordered" evidence="1">
    <location>
        <begin position="1"/>
        <end position="34"/>
    </location>
</feature>
<keyword evidence="4" id="KW-1185">Reference proteome</keyword>
<reference evidence="2" key="1">
    <citation type="submission" date="2020-04" db="EMBL/GenBank/DDBJ databases">
        <title>Hybrid Assembly of Korean Phytophthora infestans isolates.</title>
        <authorList>
            <person name="Prokchorchik M."/>
            <person name="Lee Y."/>
            <person name="Seo J."/>
            <person name="Cho J.-H."/>
            <person name="Park Y.-E."/>
            <person name="Jang D.-C."/>
            <person name="Im J.-S."/>
            <person name="Choi J.-G."/>
            <person name="Park H.-J."/>
            <person name="Lee G.-B."/>
            <person name="Lee Y.-G."/>
            <person name="Hong S.-Y."/>
            <person name="Cho K."/>
            <person name="Sohn K.H."/>
        </authorList>
    </citation>
    <scope>NUCLEOTIDE SEQUENCE</scope>
    <source>
        <strain evidence="2">KR_1_A1</strain>
        <strain evidence="3">KR_2_A2</strain>
    </source>
</reference>
<evidence type="ECO:0000313" key="4">
    <source>
        <dbReference type="Proteomes" id="UP000602510"/>
    </source>
</evidence>
<accession>A0A833WEB1</accession>
<dbReference type="Proteomes" id="UP000602510">
    <property type="component" value="Unassembled WGS sequence"/>
</dbReference>
<evidence type="ECO:0000313" key="2">
    <source>
        <dbReference type="EMBL" id="KAF4030590.1"/>
    </source>
</evidence>
<feature type="region of interest" description="Disordered" evidence="1">
    <location>
        <begin position="50"/>
        <end position="74"/>
    </location>
</feature>
<gene>
    <name evidence="2" type="ORF">GN244_ATG17602</name>
    <name evidence="3" type="ORF">GN958_ATG15149</name>
</gene>
<proteinExistence type="predicted"/>
<dbReference type="EMBL" id="JAACNO010002082">
    <property type="protein sequence ID" value="KAF4135655.1"/>
    <property type="molecule type" value="Genomic_DNA"/>
</dbReference>
<dbReference type="EMBL" id="WSZM01000660">
    <property type="protein sequence ID" value="KAF4030590.1"/>
    <property type="molecule type" value="Genomic_DNA"/>
</dbReference>
<sequence length="74" mass="8122">MWREYEEFRASGPMDCDQDNGESSDEIDQSSSDISMDSIIFIDSNIGMESSISSTSGYEDGDLAVGRSTTYSSK</sequence>
<dbReference type="AlphaFoldDB" id="A0A833WEB1"/>
<dbReference type="Proteomes" id="UP000704712">
    <property type="component" value="Unassembled WGS sequence"/>
</dbReference>
<evidence type="ECO:0000256" key="1">
    <source>
        <dbReference type="SAM" id="MobiDB-lite"/>
    </source>
</evidence>
<feature type="compositionally biased region" description="Acidic residues" evidence="1">
    <location>
        <begin position="16"/>
        <end position="28"/>
    </location>
</feature>
<protein>
    <submittedName>
        <fullName evidence="2">Uncharacterized protein</fullName>
    </submittedName>
</protein>
<comment type="caution">
    <text evidence="2">The sequence shown here is derived from an EMBL/GenBank/DDBJ whole genome shotgun (WGS) entry which is preliminary data.</text>
</comment>
<organism evidence="2 4">
    <name type="scientific">Phytophthora infestans</name>
    <name type="common">Potato late blight agent</name>
    <name type="synonym">Botrytis infestans</name>
    <dbReference type="NCBI Taxonomy" id="4787"/>
    <lineage>
        <taxon>Eukaryota</taxon>
        <taxon>Sar</taxon>
        <taxon>Stramenopiles</taxon>
        <taxon>Oomycota</taxon>
        <taxon>Peronosporomycetes</taxon>
        <taxon>Peronosporales</taxon>
        <taxon>Peronosporaceae</taxon>
        <taxon>Phytophthora</taxon>
    </lineage>
</organism>
<name>A0A833WEB1_PHYIN</name>
<evidence type="ECO:0000313" key="3">
    <source>
        <dbReference type="EMBL" id="KAF4135655.1"/>
    </source>
</evidence>